<evidence type="ECO:0000313" key="7">
    <source>
        <dbReference type="EMBL" id="MQM28744.1"/>
    </source>
</evidence>
<evidence type="ECO:0000256" key="2">
    <source>
        <dbReference type="ARBA" id="ARBA00022692"/>
    </source>
</evidence>
<dbReference type="AlphaFoldDB" id="A0A6L5GG90"/>
<proteinExistence type="predicted"/>
<sequence>MPAGMDRYTMISGVRNDLRGAWGFAREAPRRGTWARETVVQAFKAGVAAMLAWFVAAYLLRLPMPYLAPWVALAVVRPTVHWSVLTGLRQVAAVALGVLIAVGSAALMPGRELALAMCVPVAFLVGYWPRLDDQGLYVPFTALFMVAVDSVEEPFVLFRLLETGLGAAIGMGVNLLVAPPVRVLTVDARARRDGEETAAVLREFAARLRGDDGDEPWSTRARDLDQRAGEARSALQHARDSLRLNPRQGEAWVRESIESAGAAFDLIRRVNRSVRAVADILDDSRRDGIPDPALDAGFSRECASFLDTAADTCERRVTELLGSADGEPADDLSGALEALEQHADSGAEAQAALLIALRRLALDLNR</sequence>
<keyword evidence="2 5" id="KW-0812">Transmembrane</keyword>
<keyword evidence="8" id="KW-1185">Reference proteome</keyword>
<feature type="transmembrane region" description="Helical" evidence="5">
    <location>
        <begin position="80"/>
        <end position="101"/>
    </location>
</feature>
<evidence type="ECO:0000259" key="6">
    <source>
        <dbReference type="Pfam" id="PF13515"/>
    </source>
</evidence>
<gene>
    <name evidence="7" type="ORF">GFD30_24745</name>
</gene>
<name>A0A6L5GG90_9ACTN</name>
<organism evidence="7 8">
    <name type="scientific">Glycomyces albidus</name>
    <dbReference type="NCBI Taxonomy" id="2656774"/>
    <lineage>
        <taxon>Bacteria</taxon>
        <taxon>Bacillati</taxon>
        <taxon>Actinomycetota</taxon>
        <taxon>Actinomycetes</taxon>
        <taxon>Glycomycetales</taxon>
        <taxon>Glycomycetaceae</taxon>
        <taxon>Glycomyces</taxon>
    </lineage>
</organism>
<dbReference type="Proteomes" id="UP000477750">
    <property type="component" value="Unassembled WGS sequence"/>
</dbReference>
<accession>A0A6L5GG90</accession>
<feature type="domain" description="Integral membrane bound transporter" evidence="6">
    <location>
        <begin position="52"/>
        <end position="171"/>
    </location>
</feature>
<protein>
    <recommendedName>
        <fullName evidence="6">Integral membrane bound transporter domain-containing protein</fullName>
    </recommendedName>
</protein>
<dbReference type="GO" id="GO:0016020">
    <property type="term" value="C:membrane"/>
    <property type="evidence" value="ECO:0007669"/>
    <property type="project" value="UniProtKB-SubCell"/>
</dbReference>
<dbReference type="Pfam" id="PF13515">
    <property type="entry name" value="FUSC_2"/>
    <property type="match status" value="1"/>
</dbReference>
<evidence type="ECO:0000256" key="3">
    <source>
        <dbReference type="ARBA" id="ARBA00022989"/>
    </source>
</evidence>
<evidence type="ECO:0000256" key="4">
    <source>
        <dbReference type="ARBA" id="ARBA00023136"/>
    </source>
</evidence>
<keyword evidence="4 5" id="KW-0472">Membrane</keyword>
<evidence type="ECO:0000256" key="5">
    <source>
        <dbReference type="SAM" id="Phobius"/>
    </source>
</evidence>
<keyword evidence="3 5" id="KW-1133">Transmembrane helix</keyword>
<dbReference type="InterPro" id="IPR049453">
    <property type="entry name" value="Memb_transporter_dom"/>
</dbReference>
<comment type="subcellular location">
    <subcellularLocation>
        <location evidence="1">Membrane</location>
        <topology evidence="1">Multi-pass membrane protein</topology>
    </subcellularLocation>
</comment>
<dbReference type="EMBL" id="WIAO01000055">
    <property type="protein sequence ID" value="MQM28744.1"/>
    <property type="molecule type" value="Genomic_DNA"/>
</dbReference>
<evidence type="ECO:0000256" key="1">
    <source>
        <dbReference type="ARBA" id="ARBA00004141"/>
    </source>
</evidence>
<reference evidence="7 8" key="1">
    <citation type="submission" date="2019-10" db="EMBL/GenBank/DDBJ databases">
        <title>Glycomyces albidus sp. nov., a novel actinomycete isolated from rhizosphere soil of wheat (Triticum aestivum L.).</title>
        <authorList>
            <person name="Qian L."/>
        </authorList>
    </citation>
    <scope>NUCLEOTIDE SEQUENCE [LARGE SCALE GENOMIC DNA]</scope>
    <source>
        <strain evidence="7 8">NEAU-7082</strain>
    </source>
</reference>
<comment type="caution">
    <text evidence="7">The sequence shown here is derived from an EMBL/GenBank/DDBJ whole genome shotgun (WGS) entry which is preliminary data.</text>
</comment>
<feature type="transmembrane region" description="Helical" evidence="5">
    <location>
        <begin position="39"/>
        <end position="60"/>
    </location>
</feature>
<evidence type="ECO:0000313" key="8">
    <source>
        <dbReference type="Proteomes" id="UP000477750"/>
    </source>
</evidence>
<feature type="transmembrane region" description="Helical" evidence="5">
    <location>
        <begin position="113"/>
        <end position="129"/>
    </location>
</feature>